<feature type="compositionally biased region" description="Polar residues" evidence="1">
    <location>
        <begin position="78"/>
        <end position="88"/>
    </location>
</feature>
<protein>
    <recommendedName>
        <fullName evidence="4">Lipoprotein</fullName>
    </recommendedName>
</protein>
<feature type="compositionally biased region" description="Basic and acidic residues" evidence="1">
    <location>
        <begin position="105"/>
        <end position="114"/>
    </location>
</feature>
<organism evidence="2 3">
    <name type="scientific">Rhizobium viscosum</name>
    <name type="common">Arthrobacter viscosus</name>
    <dbReference type="NCBI Taxonomy" id="1673"/>
    <lineage>
        <taxon>Bacteria</taxon>
        <taxon>Pseudomonadati</taxon>
        <taxon>Pseudomonadota</taxon>
        <taxon>Alphaproteobacteria</taxon>
        <taxon>Hyphomicrobiales</taxon>
        <taxon>Rhizobiaceae</taxon>
        <taxon>Rhizobium/Agrobacterium group</taxon>
        <taxon>Rhizobium</taxon>
    </lineage>
</organism>
<proteinExistence type="predicted"/>
<name>A0ABR9INH0_RHIVS</name>
<sequence length="114" mass="11503">MGASQARLVCGVASAASIAATVACGIGAGGGVTEAVISFEGFDVTLAVRLSGPEADEQPAKARQATRIAGTAVERMSTRTQNKNQGASAISEKHQSGIANGKLSKKTESELSVR</sequence>
<gene>
    <name evidence="2" type="ORF">H4W29_001638</name>
</gene>
<dbReference type="PROSITE" id="PS51257">
    <property type="entry name" value="PROKAR_LIPOPROTEIN"/>
    <property type="match status" value="1"/>
</dbReference>
<keyword evidence="3" id="KW-1185">Reference proteome</keyword>
<reference evidence="2 3" key="1">
    <citation type="submission" date="2020-10" db="EMBL/GenBank/DDBJ databases">
        <title>Sequencing the genomes of 1000 actinobacteria strains.</title>
        <authorList>
            <person name="Klenk H.-P."/>
        </authorList>
    </citation>
    <scope>NUCLEOTIDE SEQUENCE [LARGE SCALE GENOMIC DNA]</scope>
    <source>
        <strain evidence="2 3">DSM 7307</strain>
    </source>
</reference>
<dbReference type="EMBL" id="JADBEC010000001">
    <property type="protein sequence ID" value="MBE1504457.1"/>
    <property type="molecule type" value="Genomic_DNA"/>
</dbReference>
<evidence type="ECO:0000313" key="3">
    <source>
        <dbReference type="Proteomes" id="UP000620262"/>
    </source>
</evidence>
<evidence type="ECO:0000256" key="1">
    <source>
        <dbReference type="SAM" id="MobiDB-lite"/>
    </source>
</evidence>
<evidence type="ECO:0008006" key="4">
    <source>
        <dbReference type="Google" id="ProtNLM"/>
    </source>
</evidence>
<accession>A0ABR9INH0</accession>
<evidence type="ECO:0000313" key="2">
    <source>
        <dbReference type="EMBL" id="MBE1504457.1"/>
    </source>
</evidence>
<dbReference type="Proteomes" id="UP000620262">
    <property type="component" value="Unassembled WGS sequence"/>
</dbReference>
<feature type="region of interest" description="Disordered" evidence="1">
    <location>
        <begin position="74"/>
        <end position="114"/>
    </location>
</feature>
<comment type="caution">
    <text evidence="2">The sequence shown here is derived from an EMBL/GenBank/DDBJ whole genome shotgun (WGS) entry which is preliminary data.</text>
</comment>